<dbReference type="EMBL" id="JNBY01000127">
    <property type="protein sequence ID" value="KDN81961.1"/>
    <property type="molecule type" value="Genomic_DNA"/>
</dbReference>
<feature type="region of interest" description="Disordered" evidence="1">
    <location>
        <begin position="1"/>
        <end position="40"/>
    </location>
</feature>
<evidence type="ECO:0000313" key="2">
    <source>
        <dbReference type="EMBL" id="KDN81961.1"/>
    </source>
</evidence>
<dbReference type="Proteomes" id="UP000027178">
    <property type="component" value="Unassembled WGS sequence"/>
</dbReference>
<protein>
    <submittedName>
        <fullName evidence="2">Uncharacterized protein</fullName>
    </submittedName>
</protein>
<accession>A0A066YV40</accession>
<evidence type="ECO:0000313" key="3">
    <source>
        <dbReference type="Proteomes" id="UP000027178"/>
    </source>
</evidence>
<dbReference type="AlphaFoldDB" id="A0A066YV40"/>
<reference evidence="2 3" key="1">
    <citation type="submission" date="2014-05" db="EMBL/GenBank/DDBJ databases">
        <title>Draft Genome Sequence of Kitasatospora cheerisanensis KCTC 2395.</title>
        <authorList>
            <person name="Nam D.H."/>
        </authorList>
    </citation>
    <scope>NUCLEOTIDE SEQUENCE [LARGE SCALE GENOMIC DNA]</scope>
    <source>
        <strain evidence="2 3">KCTC 2395</strain>
    </source>
</reference>
<gene>
    <name evidence="2" type="ORF">KCH_62780</name>
</gene>
<evidence type="ECO:0000256" key="1">
    <source>
        <dbReference type="SAM" id="MobiDB-lite"/>
    </source>
</evidence>
<comment type="caution">
    <text evidence="2">The sequence shown here is derived from an EMBL/GenBank/DDBJ whole genome shotgun (WGS) entry which is preliminary data.</text>
</comment>
<name>A0A066YV40_9ACTN</name>
<proteinExistence type="predicted"/>
<feature type="compositionally biased region" description="Basic and acidic residues" evidence="1">
    <location>
        <begin position="13"/>
        <end position="29"/>
    </location>
</feature>
<dbReference type="HOGENOM" id="CLU_3291049_0_0_11"/>
<sequence>MPRHPPLPVEQEPQSRPEISHPRTLKESSTHGTGSRPPKR</sequence>
<organism evidence="2 3">
    <name type="scientific">Kitasatospora cheerisanensis KCTC 2395</name>
    <dbReference type="NCBI Taxonomy" id="1348663"/>
    <lineage>
        <taxon>Bacteria</taxon>
        <taxon>Bacillati</taxon>
        <taxon>Actinomycetota</taxon>
        <taxon>Actinomycetes</taxon>
        <taxon>Kitasatosporales</taxon>
        <taxon>Streptomycetaceae</taxon>
        <taxon>Kitasatospora</taxon>
    </lineage>
</organism>
<keyword evidence="3" id="KW-1185">Reference proteome</keyword>
<dbReference type="PATRIC" id="fig|1348663.4.peg.6072"/>